<dbReference type="InterPro" id="IPR057240">
    <property type="entry name" value="ParB_dimer_C"/>
</dbReference>
<keyword evidence="3" id="KW-0159">Chromosome partition</keyword>
<proteinExistence type="inferred from homology"/>
<protein>
    <recommendedName>
        <fullName evidence="2">Probable chromosome-partitioning protein ParB</fullName>
    </recommendedName>
</protein>
<feature type="region of interest" description="Disordered" evidence="6">
    <location>
        <begin position="227"/>
        <end position="247"/>
    </location>
</feature>
<organism evidence="8 9">
    <name type="scientific">Marinobacter litoralis</name>
    <dbReference type="NCBI Taxonomy" id="187981"/>
    <lineage>
        <taxon>Bacteria</taxon>
        <taxon>Pseudomonadati</taxon>
        <taxon>Pseudomonadota</taxon>
        <taxon>Gammaproteobacteria</taxon>
        <taxon>Pseudomonadales</taxon>
        <taxon>Marinobacteraceae</taxon>
        <taxon>Marinobacter</taxon>
    </lineage>
</organism>
<evidence type="ECO:0000256" key="3">
    <source>
        <dbReference type="ARBA" id="ARBA00022829"/>
    </source>
</evidence>
<dbReference type="InterPro" id="IPR001387">
    <property type="entry name" value="Cro/C1-type_HTH"/>
</dbReference>
<dbReference type="Pfam" id="PF02195">
    <property type="entry name" value="ParB_N"/>
    <property type="match status" value="1"/>
</dbReference>
<dbReference type="Pfam" id="PF17762">
    <property type="entry name" value="HTH_ParB"/>
    <property type="match status" value="1"/>
</dbReference>
<dbReference type="PANTHER" id="PTHR33375:SF1">
    <property type="entry name" value="CHROMOSOME-PARTITIONING PROTEIN PARB-RELATED"/>
    <property type="match status" value="1"/>
</dbReference>
<comment type="caution">
    <text evidence="8">The sequence shown here is derived from an EMBL/GenBank/DDBJ whole genome shotgun (WGS) entry which is preliminary data.</text>
</comment>
<dbReference type="InterPro" id="IPR004437">
    <property type="entry name" value="ParB/RepB/Spo0J"/>
</dbReference>
<dbReference type="FunFam" id="3.90.1530.30:FF:000001">
    <property type="entry name" value="Chromosome partitioning protein ParB"/>
    <property type="match status" value="1"/>
</dbReference>
<dbReference type="FunFam" id="1.10.10.2830:FF:000001">
    <property type="entry name" value="Chromosome partitioning protein ParB"/>
    <property type="match status" value="1"/>
</dbReference>
<evidence type="ECO:0000259" key="7">
    <source>
        <dbReference type="PROSITE" id="PS50943"/>
    </source>
</evidence>
<dbReference type="GO" id="GO:0007059">
    <property type="term" value="P:chromosome segregation"/>
    <property type="evidence" value="ECO:0007669"/>
    <property type="project" value="UniProtKB-KW"/>
</dbReference>
<dbReference type="Proteomes" id="UP000265903">
    <property type="component" value="Unassembled WGS sequence"/>
</dbReference>
<dbReference type="SUPFAM" id="SSF110849">
    <property type="entry name" value="ParB/Sulfiredoxin"/>
    <property type="match status" value="1"/>
</dbReference>
<feature type="compositionally biased region" description="Basic and acidic residues" evidence="6">
    <location>
        <begin position="227"/>
        <end position="244"/>
    </location>
</feature>
<evidence type="ECO:0000256" key="2">
    <source>
        <dbReference type="ARBA" id="ARBA00022372"/>
    </source>
</evidence>
<sequence length="293" mass="32522">MAAKKRGLGERGLGALLQGSKVNLNQGSDSAKRDGEMQDIPVDLIQRGRYQPRRDMDPAALQELADSIRQQGVMQPVVVRPIADGRYELIAGERRWRATQLAELDSIPAIIRDVPDEAAIAMALIENIQRENLNPIEEAFALQRLQDEFGLTQAQVAEAVGKSRTTITNLLRLIGLTEDVRTMLEHGDLEMGHGRAMLTLPPEQQMQVARQVVAKSLSVRQTEALVRRLQQESPEEKGEEKKALDPNIRALQDDLSERLGARVSIAHGKRGKGKLVIEYTSLDELDGILGHIR</sequence>
<dbReference type="Gene3D" id="3.90.1530.30">
    <property type="match status" value="1"/>
</dbReference>
<dbReference type="SUPFAM" id="SSF109709">
    <property type="entry name" value="KorB DNA-binding domain-like"/>
    <property type="match status" value="1"/>
</dbReference>
<dbReference type="GO" id="GO:0005694">
    <property type="term" value="C:chromosome"/>
    <property type="evidence" value="ECO:0007669"/>
    <property type="project" value="TreeGrafter"/>
</dbReference>
<accession>A0A3M2RD18</accession>
<dbReference type="OrthoDB" id="9802051at2"/>
<evidence type="ECO:0000313" key="8">
    <source>
        <dbReference type="EMBL" id="RMJ02915.1"/>
    </source>
</evidence>
<evidence type="ECO:0000256" key="5">
    <source>
        <dbReference type="ARBA" id="ARBA00025472"/>
    </source>
</evidence>
<evidence type="ECO:0000313" key="9">
    <source>
        <dbReference type="Proteomes" id="UP000265903"/>
    </source>
</evidence>
<dbReference type="GO" id="GO:0003677">
    <property type="term" value="F:DNA binding"/>
    <property type="evidence" value="ECO:0007669"/>
    <property type="project" value="UniProtKB-KW"/>
</dbReference>
<feature type="domain" description="HTH cro/C1-type" evidence="7">
    <location>
        <begin position="142"/>
        <end position="172"/>
    </location>
</feature>
<dbReference type="InterPro" id="IPR041468">
    <property type="entry name" value="HTH_ParB/Spo0J"/>
</dbReference>
<evidence type="ECO:0000256" key="4">
    <source>
        <dbReference type="ARBA" id="ARBA00023125"/>
    </source>
</evidence>
<dbReference type="Pfam" id="PF23552">
    <property type="entry name" value="ParB_C"/>
    <property type="match status" value="1"/>
</dbReference>
<dbReference type="InterPro" id="IPR050336">
    <property type="entry name" value="Chromosome_partition/occlusion"/>
</dbReference>
<dbReference type="RefSeq" id="WP_114335130.1">
    <property type="nucleotide sequence ID" value="NZ_QMDL01000003.1"/>
</dbReference>
<comment type="similarity">
    <text evidence="1">Belongs to the ParB family.</text>
</comment>
<dbReference type="EMBL" id="QMDL01000003">
    <property type="protein sequence ID" value="RMJ02915.1"/>
    <property type="molecule type" value="Genomic_DNA"/>
</dbReference>
<dbReference type="NCBIfam" id="TIGR00180">
    <property type="entry name" value="parB_part"/>
    <property type="match status" value="1"/>
</dbReference>
<gene>
    <name evidence="8" type="primary">parB</name>
    <name evidence="8" type="ORF">DOQ08_02380</name>
</gene>
<dbReference type="CDD" id="cd16393">
    <property type="entry name" value="SPO0J_N"/>
    <property type="match status" value="1"/>
</dbReference>
<name>A0A3M2RD18_9GAMM</name>
<dbReference type="Gene3D" id="1.10.10.2830">
    <property type="match status" value="1"/>
</dbReference>
<dbReference type="PANTHER" id="PTHR33375">
    <property type="entry name" value="CHROMOSOME-PARTITIONING PROTEIN PARB-RELATED"/>
    <property type="match status" value="1"/>
</dbReference>
<dbReference type="InterPro" id="IPR003115">
    <property type="entry name" value="ParB_N"/>
</dbReference>
<reference evidence="8 9" key="1">
    <citation type="submission" date="2018-08" db="EMBL/GenBank/DDBJ databases">
        <title>Whole Genome Sequence of the Moderate Halophilic Marine Bacterium Marinobacter litoralis Sw-45.</title>
        <authorList>
            <person name="Musa H."/>
        </authorList>
    </citation>
    <scope>NUCLEOTIDE SEQUENCE [LARGE SCALE GENOMIC DNA]</scope>
    <source>
        <strain evidence="8 9">Sw-45</strain>
    </source>
</reference>
<evidence type="ECO:0000256" key="6">
    <source>
        <dbReference type="SAM" id="MobiDB-lite"/>
    </source>
</evidence>
<dbReference type="PROSITE" id="PS50943">
    <property type="entry name" value="HTH_CROC1"/>
    <property type="match status" value="1"/>
</dbReference>
<dbReference type="SMART" id="SM00470">
    <property type="entry name" value="ParB"/>
    <property type="match status" value="1"/>
</dbReference>
<dbReference type="InterPro" id="IPR036086">
    <property type="entry name" value="ParB/Sulfiredoxin_sf"/>
</dbReference>
<keyword evidence="4" id="KW-0238">DNA-binding</keyword>
<dbReference type="GO" id="GO:0045881">
    <property type="term" value="P:positive regulation of sporulation resulting in formation of a cellular spore"/>
    <property type="evidence" value="ECO:0007669"/>
    <property type="project" value="TreeGrafter"/>
</dbReference>
<keyword evidence="9" id="KW-1185">Reference proteome</keyword>
<comment type="function">
    <text evidence="5">Involved in chromosome partition. Localize to both poles of the predivisional cell following completion of DNA replication. Binds to the DNA origin of replication.</text>
</comment>
<dbReference type="AlphaFoldDB" id="A0A3M2RD18"/>
<evidence type="ECO:0000256" key="1">
    <source>
        <dbReference type="ARBA" id="ARBA00006295"/>
    </source>
</evidence>